<dbReference type="Gene3D" id="3.40.30.10">
    <property type="entry name" value="Glutaredoxin"/>
    <property type="match status" value="1"/>
</dbReference>
<dbReference type="STRING" id="394221.Mmar10_2938"/>
<dbReference type="InterPro" id="IPR013766">
    <property type="entry name" value="Thioredoxin_domain"/>
</dbReference>
<dbReference type="PROSITE" id="PS00194">
    <property type="entry name" value="THIOREDOXIN_1"/>
    <property type="match status" value="1"/>
</dbReference>
<dbReference type="InterPro" id="IPR005746">
    <property type="entry name" value="Thioredoxin"/>
</dbReference>
<dbReference type="Pfam" id="PF00085">
    <property type="entry name" value="Thioredoxin"/>
    <property type="match status" value="1"/>
</dbReference>
<dbReference type="Proteomes" id="UP000001964">
    <property type="component" value="Chromosome"/>
</dbReference>
<dbReference type="GO" id="GO:0045454">
    <property type="term" value="P:cell redox homeostasis"/>
    <property type="evidence" value="ECO:0007669"/>
    <property type="project" value="TreeGrafter"/>
</dbReference>
<keyword evidence="3" id="KW-0249">Electron transport</keyword>
<dbReference type="Gene3D" id="1.25.40.10">
    <property type="entry name" value="Tetratricopeptide repeat domain"/>
    <property type="match status" value="2"/>
</dbReference>
<dbReference type="SUPFAM" id="SSF52833">
    <property type="entry name" value="Thioredoxin-like"/>
    <property type="match status" value="1"/>
</dbReference>
<evidence type="ECO:0000256" key="3">
    <source>
        <dbReference type="ARBA" id="ARBA00022982"/>
    </source>
</evidence>
<evidence type="ECO:0000256" key="5">
    <source>
        <dbReference type="ARBA" id="ARBA00023284"/>
    </source>
</evidence>
<evidence type="ECO:0000256" key="4">
    <source>
        <dbReference type="ARBA" id="ARBA00023157"/>
    </source>
</evidence>
<dbReference type="eggNOG" id="COG3118">
    <property type="taxonomic scope" value="Bacteria"/>
</dbReference>
<organism evidence="8 9">
    <name type="scientific">Maricaulis maris (strain MCS10)</name>
    <name type="common">Caulobacter maris</name>
    <dbReference type="NCBI Taxonomy" id="394221"/>
    <lineage>
        <taxon>Bacteria</taxon>
        <taxon>Pseudomonadati</taxon>
        <taxon>Pseudomonadota</taxon>
        <taxon>Alphaproteobacteria</taxon>
        <taxon>Maricaulales</taxon>
        <taxon>Maricaulaceae</taxon>
        <taxon>Maricaulis</taxon>
    </lineage>
</organism>
<dbReference type="PANTHER" id="PTHR45663:SF11">
    <property type="entry name" value="GEO12009P1"/>
    <property type="match status" value="1"/>
</dbReference>
<sequence>MTPDKNKDCSMTLIGGTGDNEIDSNDLVRDSSDQTFMQDVIEPSREVPVIVDFWAPWCGPCRQLGPLIAKCVMEAAGAVRLVKINIDENPGIAQQLRVQSIPAVFAFKDGQPVDGFTGALPESQIKDFIARISGKGPSEAELRALVDRALASIEAGDLNGASQDLAAVLQADPGHPGAIGSLVRLWIKAGDTDKAASILAQVPADRADDPAIDGARAALELATGAPVDDAETAALRQAVAADSSNFQARYDLAEALLTGGDHKGAVDQLIAITALDREWNEQAARTLLLKVFEAAGPASDVTRDGRRRLSAILFS</sequence>
<dbReference type="NCBIfam" id="TIGR01068">
    <property type="entry name" value="thioredoxin"/>
    <property type="match status" value="1"/>
</dbReference>
<dbReference type="HOGENOM" id="CLU_046120_1_1_5"/>
<keyword evidence="4" id="KW-1015">Disulfide bond</keyword>
<dbReference type="InterPro" id="IPR017937">
    <property type="entry name" value="Thioredoxin_CS"/>
</dbReference>
<comment type="similarity">
    <text evidence="1">Belongs to the thioredoxin family.</text>
</comment>
<reference evidence="8 9" key="1">
    <citation type="submission" date="2006-08" db="EMBL/GenBank/DDBJ databases">
        <title>Complete sequence of Maricaulis maris MCS10.</title>
        <authorList>
            <consortium name="US DOE Joint Genome Institute"/>
            <person name="Copeland A."/>
            <person name="Lucas S."/>
            <person name="Lapidus A."/>
            <person name="Barry K."/>
            <person name="Detter J.C."/>
            <person name="Glavina del Rio T."/>
            <person name="Hammon N."/>
            <person name="Israni S."/>
            <person name="Dalin E."/>
            <person name="Tice H."/>
            <person name="Pitluck S."/>
            <person name="Saunders E."/>
            <person name="Brettin T."/>
            <person name="Bruce D."/>
            <person name="Han C."/>
            <person name="Tapia R."/>
            <person name="Gilna P."/>
            <person name="Schmutz J."/>
            <person name="Larimer F."/>
            <person name="Land M."/>
            <person name="Hauser L."/>
            <person name="Kyrpides N."/>
            <person name="Mikhailova N."/>
            <person name="Viollier P."/>
            <person name="Stephens C."/>
            <person name="Richardson P."/>
        </authorList>
    </citation>
    <scope>NUCLEOTIDE SEQUENCE [LARGE SCALE GENOMIC DNA]</scope>
    <source>
        <strain evidence="8 9">MCS10</strain>
    </source>
</reference>
<keyword evidence="2" id="KW-0813">Transport</keyword>
<proteinExistence type="inferred from homology"/>
<evidence type="ECO:0000256" key="6">
    <source>
        <dbReference type="NCBIfam" id="TIGR01068"/>
    </source>
</evidence>
<dbReference type="GO" id="GO:0005829">
    <property type="term" value="C:cytosol"/>
    <property type="evidence" value="ECO:0007669"/>
    <property type="project" value="TreeGrafter"/>
</dbReference>
<keyword evidence="9" id="KW-1185">Reference proteome</keyword>
<evidence type="ECO:0000259" key="7">
    <source>
        <dbReference type="PROSITE" id="PS51352"/>
    </source>
</evidence>
<dbReference type="FunFam" id="3.40.30.10:FF:000001">
    <property type="entry name" value="Thioredoxin"/>
    <property type="match status" value="1"/>
</dbReference>
<keyword evidence="5" id="KW-0676">Redox-active center</keyword>
<dbReference type="PROSITE" id="PS51352">
    <property type="entry name" value="THIOREDOXIN_2"/>
    <property type="match status" value="1"/>
</dbReference>
<evidence type="ECO:0000256" key="2">
    <source>
        <dbReference type="ARBA" id="ARBA00022448"/>
    </source>
</evidence>
<evidence type="ECO:0000313" key="9">
    <source>
        <dbReference type="Proteomes" id="UP000001964"/>
    </source>
</evidence>
<dbReference type="SUPFAM" id="SSF48452">
    <property type="entry name" value="TPR-like"/>
    <property type="match status" value="1"/>
</dbReference>
<evidence type="ECO:0000256" key="1">
    <source>
        <dbReference type="ARBA" id="ARBA00008987"/>
    </source>
</evidence>
<dbReference type="Pfam" id="PF14559">
    <property type="entry name" value="TPR_19"/>
    <property type="match status" value="1"/>
</dbReference>
<dbReference type="InterPro" id="IPR036249">
    <property type="entry name" value="Thioredoxin-like_sf"/>
</dbReference>
<name>Q0AKH4_MARMM</name>
<dbReference type="PRINTS" id="PR00421">
    <property type="entry name" value="THIOREDOXIN"/>
</dbReference>
<dbReference type="GO" id="GO:0015035">
    <property type="term" value="F:protein-disulfide reductase activity"/>
    <property type="evidence" value="ECO:0007669"/>
    <property type="project" value="UniProtKB-UniRule"/>
</dbReference>
<dbReference type="InterPro" id="IPR011990">
    <property type="entry name" value="TPR-like_helical_dom_sf"/>
</dbReference>
<dbReference type="CDD" id="cd02956">
    <property type="entry name" value="ybbN"/>
    <property type="match status" value="1"/>
</dbReference>
<gene>
    <name evidence="8" type="ordered locus">Mmar10_2938</name>
</gene>
<protein>
    <recommendedName>
        <fullName evidence="6">Thioredoxin</fullName>
    </recommendedName>
</protein>
<dbReference type="AlphaFoldDB" id="Q0AKH4"/>
<dbReference type="KEGG" id="mmr:Mmar10_2938"/>
<evidence type="ECO:0000313" key="8">
    <source>
        <dbReference type="EMBL" id="ABI67219.1"/>
    </source>
</evidence>
<dbReference type="EMBL" id="CP000449">
    <property type="protein sequence ID" value="ABI67219.1"/>
    <property type="molecule type" value="Genomic_DNA"/>
</dbReference>
<dbReference type="Pfam" id="PF14561">
    <property type="entry name" value="TPR_20"/>
    <property type="match status" value="1"/>
</dbReference>
<dbReference type="PANTHER" id="PTHR45663">
    <property type="entry name" value="GEO12009P1"/>
    <property type="match status" value="1"/>
</dbReference>
<dbReference type="GO" id="GO:0006950">
    <property type="term" value="P:response to stress"/>
    <property type="evidence" value="ECO:0007669"/>
    <property type="project" value="UniProtKB-ARBA"/>
</dbReference>
<feature type="domain" description="Thioredoxin" evidence="7">
    <location>
        <begin position="1"/>
        <end position="134"/>
    </location>
</feature>
<accession>Q0AKH4</accession>